<reference evidence="3 4" key="1">
    <citation type="journal article" date="2018" name="Cell">
        <title>The Chara Genome: Secondary Complexity and Implications for Plant Terrestrialization.</title>
        <authorList>
            <person name="Nishiyama T."/>
            <person name="Sakayama H."/>
            <person name="Vries J.D."/>
            <person name="Buschmann H."/>
            <person name="Saint-Marcoux D."/>
            <person name="Ullrich K.K."/>
            <person name="Haas F.B."/>
            <person name="Vanderstraeten L."/>
            <person name="Becker D."/>
            <person name="Lang D."/>
            <person name="Vosolsobe S."/>
            <person name="Rombauts S."/>
            <person name="Wilhelmsson P.K.I."/>
            <person name="Janitza P."/>
            <person name="Kern R."/>
            <person name="Heyl A."/>
            <person name="Rumpler F."/>
            <person name="Villalobos L.I.A.C."/>
            <person name="Clay J.M."/>
            <person name="Skokan R."/>
            <person name="Toyoda A."/>
            <person name="Suzuki Y."/>
            <person name="Kagoshima H."/>
            <person name="Schijlen E."/>
            <person name="Tajeshwar N."/>
            <person name="Catarino B."/>
            <person name="Hetherington A.J."/>
            <person name="Saltykova A."/>
            <person name="Bonnot C."/>
            <person name="Breuninger H."/>
            <person name="Symeonidi A."/>
            <person name="Radhakrishnan G.V."/>
            <person name="Van Nieuwerburgh F."/>
            <person name="Deforce D."/>
            <person name="Chang C."/>
            <person name="Karol K.G."/>
            <person name="Hedrich R."/>
            <person name="Ulvskov P."/>
            <person name="Glockner G."/>
            <person name="Delwiche C.F."/>
            <person name="Petrasek J."/>
            <person name="Van de Peer Y."/>
            <person name="Friml J."/>
            <person name="Beilby M."/>
            <person name="Dolan L."/>
            <person name="Kohara Y."/>
            <person name="Sugano S."/>
            <person name="Fujiyama A."/>
            <person name="Delaux P.-M."/>
            <person name="Quint M."/>
            <person name="TheiBen G."/>
            <person name="Hagemann M."/>
            <person name="Harholt J."/>
            <person name="Dunand C."/>
            <person name="Zachgo S."/>
            <person name="Langdale J."/>
            <person name="Maumus F."/>
            <person name="Straeten D.V.D."/>
            <person name="Gould S.B."/>
            <person name="Rensing S.A."/>
        </authorList>
    </citation>
    <scope>NUCLEOTIDE SEQUENCE [LARGE SCALE GENOMIC DNA]</scope>
    <source>
        <strain evidence="3 4">S276</strain>
    </source>
</reference>
<gene>
    <name evidence="3" type="ORF">CBR_g21005</name>
</gene>
<comment type="caution">
    <text evidence="3">The sequence shown here is derived from an EMBL/GenBank/DDBJ whole genome shotgun (WGS) entry which is preliminary data.</text>
</comment>
<dbReference type="InterPro" id="IPR032675">
    <property type="entry name" value="LRR_dom_sf"/>
</dbReference>
<dbReference type="InterPro" id="IPR006553">
    <property type="entry name" value="Leu-rich_rpt_Cys-con_subtyp"/>
</dbReference>
<dbReference type="PANTHER" id="PTHR38926">
    <property type="entry name" value="F-BOX DOMAIN CONTAINING PROTEIN, EXPRESSED"/>
    <property type="match status" value="1"/>
</dbReference>
<dbReference type="OrthoDB" id="550575at2759"/>
<evidence type="ECO:0000259" key="2">
    <source>
        <dbReference type="PROSITE" id="PS50181"/>
    </source>
</evidence>
<accession>A0A388L0C5</accession>
<dbReference type="Gene3D" id="1.20.1280.50">
    <property type="match status" value="1"/>
</dbReference>
<protein>
    <recommendedName>
        <fullName evidence="2">F-box domain-containing protein</fullName>
    </recommendedName>
</protein>
<feature type="domain" description="F-box" evidence="2">
    <location>
        <begin position="15"/>
        <end position="62"/>
    </location>
</feature>
<feature type="region of interest" description="Disordered" evidence="1">
    <location>
        <begin position="101"/>
        <end position="124"/>
    </location>
</feature>
<evidence type="ECO:0000313" key="4">
    <source>
        <dbReference type="Proteomes" id="UP000265515"/>
    </source>
</evidence>
<proteinExistence type="predicted"/>
<dbReference type="InterPro" id="IPR036047">
    <property type="entry name" value="F-box-like_dom_sf"/>
</dbReference>
<dbReference type="SMART" id="SM00256">
    <property type="entry name" value="FBOX"/>
    <property type="match status" value="1"/>
</dbReference>
<organism evidence="3 4">
    <name type="scientific">Chara braunii</name>
    <name type="common">Braun's stonewort</name>
    <dbReference type="NCBI Taxonomy" id="69332"/>
    <lineage>
        <taxon>Eukaryota</taxon>
        <taxon>Viridiplantae</taxon>
        <taxon>Streptophyta</taxon>
        <taxon>Charophyceae</taxon>
        <taxon>Charales</taxon>
        <taxon>Characeae</taxon>
        <taxon>Chara</taxon>
    </lineage>
</organism>
<dbReference type="Gene3D" id="3.80.10.10">
    <property type="entry name" value="Ribonuclease Inhibitor"/>
    <property type="match status" value="3"/>
</dbReference>
<dbReference type="PROSITE" id="PS50181">
    <property type="entry name" value="FBOX"/>
    <property type="match status" value="1"/>
</dbReference>
<dbReference type="EMBL" id="BFEA01000230">
    <property type="protein sequence ID" value="GBG75760.1"/>
    <property type="molecule type" value="Genomic_DNA"/>
</dbReference>
<dbReference type="SUPFAM" id="SSF52047">
    <property type="entry name" value="RNI-like"/>
    <property type="match status" value="1"/>
</dbReference>
<dbReference type="Proteomes" id="UP000265515">
    <property type="component" value="Unassembled WGS sequence"/>
</dbReference>
<dbReference type="SMART" id="SM00367">
    <property type="entry name" value="LRR_CC"/>
    <property type="match status" value="4"/>
</dbReference>
<keyword evidence="4" id="KW-1185">Reference proteome</keyword>
<dbReference type="InterPro" id="IPR001810">
    <property type="entry name" value="F-box_dom"/>
</dbReference>
<sequence length="822" mass="89859">MDLPGIGGFSWQYVASPIMRLPDEVLIQILPKLPIEDLLLSAPLVCRRWKVLARKPECFKDLDIKDWTRRQVIALSIRNPGGNKIDAWEYLFVRDGKAEVSDGSEDSEDSAGLQDPKALAGNSFPMGNKASATNMVLGMAKGSSVQAPGGSREPVAADVSLGTVNGNEGRVGSAAGCGASGAPLHTLGDGGHGASVQGSEHLNHGNCMGGLGATAGGSAKNGKQVASVQDADRSRSRAAIGMATKFADILLQRLAWAGMGHVESLKGWFLSDRGLGSLVATRPRLTHLELWGLTRNIDKSLIQLAECCPYLTHLTIHDLYHGPGCYLNECDHRENPTAITDKGLNAISQWCTELKEVHLLVPTNLRASSWEEEWVLTATAIMSLLKVSQKLQRLTLDLSGLKAKNVVDILLLLSTHASQLVYLNFSVFCLSENLGPSIPHVLRLLRKACPNLTALKLRLGNGDLSNTGVIAPHFRGMVAGRAFKELTFTKMPWFKDRHLTGLVTQLPMLERLDVSFTAVQDEGIISTMNSCPRLYRLRASKCAVTDASVEVIAEKGRRLTELRLTDTTITNKAISLLARGVCSKLQVLSLVPGHRGGHQAGLLSQSSFQAFIKKNAGLREVCLRVDSYLPPEMYKPREQKQNFDLFFASLGQVGYSLHVLVLQTEFMVGIKPDEFYQRLIDFAAVCPHLSSLGLVGFRKLTEDISGRLAAAFPLLEHVAIINSSNLSWKSVRNFATVCKRLKTVDCSGSISTLSQEKWDKLQASIPTHIELLGLNKVEWRRLRVTVPEYAEAEYRHLEPETVHAEGMLCGHFADGGLCWLDD</sequence>
<dbReference type="Gramene" id="GBG75760">
    <property type="protein sequence ID" value="GBG75760"/>
    <property type="gene ID" value="CBR_g21005"/>
</dbReference>
<dbReference type="Pfam" id="PF12937">
    <property type="entry name" value="F-box-like"/>
    <property type="match status" value="1"/>
</dbReference>
<dbReference type="STRING" id="69332.A0A388L0C5"/>
<name>A0A388L0C5_CHABU</name>
<evidence type="ECO:0000256" key="1">
    <source>
        <dbReference type="SAM" id="MobiDB-lite"/>
    </source>
</evidence>
<dbReference type="SUPFAM" id="SSF81383">
    <property type="entry name" value="F-box domain"/>
    <property type="match status" value="1"/>
</dbReference>
<evidence type="ECO:0000313" key="3">
    <source>
        <dbReference type="EMBL" id="GBG75760.1"/>
    </source>
</evidence>
<dbReference type="AlphaFoldDB" id="A0A388L0C5"/>
<dbReference type="PANTHER" id="PTHR38926:SF72">
    <property type="entry name" value="IM:7136021-RELATED"/>
    <property type="match status" value="1"/>
</dbReference>